<dbReference type="Gene3D" id="1.10.720.60">
    <property type="match status" value="1"/>
</dbReference>
<dbReference type="PANTHER" id="PTHR20371:SF1">
    <property type="entry name" value="ENOLASE-PHOSPHATASE E1"/>
    <property type="match status" value="1"/>
</dbReference>
<name>F1LDB1_ASCSU</name>
<dbReference type="GO" id="GO:0019509">
    <property type="term" value="P:L-methionine salvage from methylthioadenosine"/>
    <property type="evidence" value="ECO:0007669"/>
    <property type="project" value="TreeGrafter"/>
</dbReference>
<dbReference type="EMBL" id="JI178690">
    <property type="protein sequence ID" value="ADY48115.1"/>
    <property type="molecule type" value="mRNA"/>
</dbReference>
<dbReference type="AlphaFoldDB" id="F1LDB1"/>
<protein>
    <submittedName>
        <fullName evidence="1">Enolase-phosphatase E1</fullName>
    </submittedName>
</protein>
<dbReference type="InterPro" id="IPR036412">
    <property type="entry name" value="HAD-like_sf"/>
</dbReference>
<evidence type="ECO:0000313" key="1">
    <source>
        <dbReference type="EMBL" id="ADY48115.1"/>
    </source>
</evidence>
<dbReference type="SUPFAM" id="SSF56784">
    <property type="entry name" value="HAD-like"/>
    <property type="match status" value="1"/>
</dbReference>
<accession>F1LDB1</accession>
<dbReference type="PANTHER" id="PTHR20371">
    <property type="entry name" value="ENOLASE-PHOSPHATASE E1"/>
    <property type="match status" value="1"/>
</dbReference>
<proteinExistence type="evidence at transcript level"/>
<organism evidence="1">
    <name type="scientific">Ascaris suum</name>
    <name type="common">Pig roundworm</name>
    <name type="synonym">Ascaris lumbricoides</name>
    <dbReference type="NCBI Taxonomy" id="6253"/>
    <lineage>
        <taxon>Eukaryota</taxon>
        <taxon>Metazoa</taxon>
        <taxon>Ecdysozoa</taxon>
        <taxon>Nematoda</taxon>
        <taxon>Chromadorea</taxon>
        <taxon>Rhabditida</taxon>
        <taxon>Spirurina</taxon>
        <taxon>Ascaridomorpha</taxon>
        <taxon>Ascaridoidea</taxon>
        <taxon>Ascarididae</taxon>
        <taxon>Ascaris</taxon>
    </lineage>
</organism>
<dbReference type="GO" id="GO:0043874">
    <property type="term" value="F:acireductone synthase activity"/>
    <property type="evidence" value="ECO:0007669"/>
    <property type="project" value="TreeGrafter"/>
</dbReference>
<sequence length="134" mass="15508">MVKSTALLLDIEGVTTSVSFVKDTLFAYCNDCVEKFLRENFNRQEVLNAIDQIRMEANIERRSDTNVSIVPDDEDSQENIISKTVSNVNYWISKDKKHLSGCQTMSKEAFIRRSCLYLFIRIRVNTETSLHLFC</sequence>
<reference evidence="1" key="1">
    <citation type="journal article" date="2011" name="Genome Res.">
        <title>Deep small RNA sequencing from the nematode Ascaris reveals conservation, functional diversification, and novel developmental profiles.</title>
        <authorList>
            <person name="Wang J."/>
            <person name="Czech B."/>
            <person name="Crunk A."/>
            <person name="Wallace A."/>
            <person name="Mitreva M."/>
            <person name="Hannon G.J."/>
            <person name="Davis R.E."/>
        </authorList>
    </citation>
    <scope>NUCLEOTIDE SEQUENCE</scope>
</reference>